<evidence type="ECO:0000313" key="3">
    <source>
        <dbReference type="EMBL" id="CAA9274860.1"/>
    </source>
</evidence>
<dbReference type="EMBL" id="CADCTR010000971">
    <property type="protein sequence ID" value="CAA9274860.1"/>
    <property type="molecule type" value="Genomic_DNA"/>
</dbReference>
<evidence type="ECO:0000256" key="2">
    <source>
        <dbReference type="SAM" id="Phobius"/>
    </source>
</evidence>
<evidence type="ECO:0000256" key="1">
    <source>
        <dbReference type="SAM" id="MobiDB-lite"/>
    </source>
</evidence>
<name>A0A6J4JC16_9CHLR</name>
<proteinExistence type="predicted"/>
<sequence>MTQRYRHTLWIPFVAGVALITLLTGVGLTLQSSIRPDVVCPTGPTAAKTQSKVWFNDGTWWGVLFDGSSEKHRIYRYDQAKHAWSDTGTLVDARNTFRADALWDDGHLYVVGAGTEADLEKDSARFSRFSYDPSTQRYSLDEGFPVTIAEGGSEAVSIARDSTGELWATYAQGDGLLRVHVTHTLGGDDSRWVKPFVPPLEGTTVDADDVSTIVALGSQIGLMWSSQYDESGEAGYHFATHEDGEPDDEWRSDNPVLKPTMSNDHINVKADSEGRVY</sequence>
<protein>
    <submittedName>
        <fullName evidence="3">Uncharacterized protein</fullName>
    </submittedName>
</protein>
<organism evidence="3">
    <name type="scientific">uncultured Chloroflexia bacterium</name>
    <dbReference type="NCBI Taxonomy" id="1672391"/>
    <lineage>
        <taxon>Bacteria</taxon>
        <taxon>Bacillati</taxon>
        <taxon>Chloroflexota</taxon>
        <taxon>Chloroflexia</taxon>
        <taxon>environmental samples</taxon>
    </lineage>
</organism>
<keyword evidence="2" id="KW-0812">Transmembrane</keyword>
<gene>
    <name evidence="3" type="ORF">AVDCRST_MAG93-2832</name>
</gene>
<feature type="region of interest" description="Disordered" evidence="1">
    <location>
        <begin position="237"/>
        <end position="277"/>
    </location>
</feature>
<accession>A0A6J4JC16</accession>
<feature type="non-terminal residue" evidence="3">
    <location>
        <position position="277"/>
    </location>
</feature>
<feature type="transmembrane region" description="Helical" evidence="2">
    <location>
        <begin position="9"/>
        <end position="30"/>
    </location>
</feature>
<dbReference type="AlphaFoldDB" id="A0A6J4JC16"/>
<reference evidence="3" key="1">
    <citation type="submission" date="2020-02" db="EMBL/GenBank/DDBJ databases">
        <authorList>
            <person name="Meier V. D."/>
        </authorList>
    </citation>
    <scope>NUCLEOTIDE SEQUENCE</scope>
    <source>
        <strain evidence="3">AVDCRST_MAG93</strain>
    </source>
</reference>
<dbReference type="Gene3D" id="2.120.10.80">
    <property type="entry name" value="Kelch-type beta propeller"/>
    <property type="match status" value="1"/>
</dbReference>
<keyword evidence="2" id="KW-1133">Transmembrane helix</keyword>
<dbReference type="SUPFAM" id="SSF101898">
    <property type="entry name" value="NHL repeat"/>
    <property type="match status" value="1"/>
</dbReference>
<keyword evidence="2" id="KW-0472">Membrane</keyword>
<feature type="compositionally biased region" description="Basic and acidic residues" evidence="1">
    <location>
        <begin position="266"/>
        <end position="277"/>
    </location>
</feature>
<dbReference type="InterPro" id="IPR015915">
    <property type="entry name" value="Kelch-typ_b-propeller"/>
</dbReference>